<dbReference type="GeneID" id="24439465"/>
<protein>
    <submittedName>
        <fullName evidence="1">Uncharacterized protein</fullName>
    </submittedName>
</protein>
<accession>W7XE47</accession>
<reference evidence="2" key="1">
    <citation type="journal article" date="2006" name="PLoS Biol.">
        <title>Macronuclear genome sequence of the ciliate Tetrahymena thermophila, a model eukaryote.</title>
        <authorList>
            <person name="Eisen J.A."/>
            <person name="Coyne R.S."/>
            <person name="Wu M."/>
            <person name="Wu D."/>
            <person name="Thiagarajan M."/>
            <person name="Wortman J.R."/>
            <person name="Badger J.H."/>
            <person name="Ren Q."/>
            <person name="Amedeo P."/>
            <person name="Jones K.M."/>
            <person name="Tallon L.J."/>
            <person name="Delcher A.L."/>
            <person name="Salzberg S.L."/>
            <person name="Silva J.C."/>
            <person name="Haas B.J."/>
            <person name="Majoros W.H."/>
            <person name="Farzad M."/>
            <person name="Carlton J.M."/>
            <person name="Smith R.K. Jr."/>
            <person name="Garg J."/>
            <person name="Pearlman R.E."/>
            <person name="Karrer K.M."/>
            <person name="Sun L."/>
            <person name="Manning G."/>
            <person name="Elde N.C."/>
            <person name="Turkewitz A.P."/>
            <person name="Asai D.J."/>
            <person name="Wilkes D.E."/>
            <person name="Wang Y."/>
            <person name="Cai H."/>
            <person name="Collins K."/>
            <person name="Stewart B.A."/>
            <person name="Lee S.R."/>
            <person name="Wilamowska K."/>
            <person name="Weinberg Z."/>
            <person name="Ruzzo W.L."/>
            <person name="Wloga D."/>
            <person name="Gaertig J."/>
            <person name="Frankel J."/>
            <person name="Tsao C.-C."/>
            <person name="Gorovsky M.A."/>
            <person name="Keeling P.J."/>
            <person name="Waller R.F."/>
            <person name="Patron N.J."/>
            <person name="Cherry J.M."/>
            <person name="Stover N.A."/>
            <person name="Krieger C.J."/>
            <person name="del Toro C."/>
            <person name="Ryder H.F."/>
            <person name="Williamson S.C."/>
            <person name="Barbeau R.A."/>
            <person name="Hamilton E.P."/>
            <person name="Orias E."/>
        </authorList>
    </citation>
    <scope>NUCLEOTIDE SEQUENCE [LARGE SCALE GENOMIC DNA]</scope>
    <source>
        <strain evidence="2">SB210</strain>
    </source>
</reference>
<proteinExistence type="predicted"/>
<dbReference type="Proteomes" id="UP000009168">
    <property type="component" value="Unassembled WGS sequence"/>
</dbReference>
<dbReference type="RefSeq" id="XP_012655254.1">
    <property type="nucleotide sequence ID" value="XM_012799800.1"/>
</dbReference>
<organism evidence="1 2">
    <name type="scientific">Tetrahymena thermophila (strain SB210)</name>
    <dbReference type="NCBI Taxonomy" id="312017"/>
    <lineage>
        <taxon>Eukaryota</taxon>
        <taxon>Sar</taxon>
        <taxon>Alveolata</taxon>
        <taxon>Ciliophora</taxon>
        <taxon>Intramacronucleata</taxon>
        <taxon>Oligohymenophorea</taxon>
        <taxon>Hymenostomatida</taxon>
        <taxon>Tetrahymenina</taxon>
        <taxon>Tetrahymenidae</taxon>
        <taxon>Tetrahymena</taxon>
    </lineage>
</organism>
<evidence type="ECO:0000313" key="1">
    <source>
        <dbReference type="EMBL" id="EWS72211.1"/>
    </source>
</evidence>
<dbReference type="AlphaFoldDB" id="W7XE47"/>
<dbReference type="KEGG" id="tet:TTHERM_000535729"/>
<dbReference type="InParanoid" id="W7XE47"/>
<sequence>MIIYNFIKGKYQQKYEILQYRLLIQINILQLQIDQLVLIIFNIKSFELQIKLLVKLLFLMMVDIHFIHLLKFYSKYIQEQDFYQKFQVKIIIQNLLKQLLNRVSKIAFSIDIKLDRCINHRIQLSEKLQGMSRILQFRFTFQEHKSNVPYQVLFSFRKEYQALKLVCLFFVDQDCLIFLQLVSFQGFGSFEGCY</sequence>
<dbReference type="EMBL" id="GG662495">
    <property type="protein sequence ID" value="EWS72211.1"/>
    <property type="molecule type" value="Genomic_DNA"/>
</dbReference>
<name>W7XE47_TETTS</name>
<evidence type="ECO:0000313" key="2">
    <source>
        <dbReference type="Proteomes" id="UP000009168"/>
    </source>
</evidence>
<keyword evidence="2" id="KW-1185">Reference proteome</keyword>
<gene>
    <name evidence="1" type="ORF">TTHERM_000535729</name>
</gene>